<evidence type="ECO:0000256" key="1">
    <source>
        <dbReference type="SAM" id="MobiDB-lite"/>
    </source>
</evidence>
<sequence length="89" mass="9159">MADKYKPSEHTGLREDGQPDKRTQQSEFAYGKVDPTQAGQEGGSVGGRASGGATSQGKGTGRSARGEFAHGKVDPHEAGKKGGQTLGDD</sequence>
<evidence type="ECO:0000313" key="2">
    <source>
        <dbReference type="EMBL" id="KAB8072487.1"/>
    </source>
</evidence>
<keyword evidence="3" id="KW-1185">Reference proteome</keyword>
<name>A0A5N5WXL0_9EURO</name>
<proteinExistence type="predicted"/>
<feature type="compositionally biased region" description="Basic and acidic residues" evidence="1">
    <location>
        <begin position="64"/>
        <end position="80"/>
    </location>
</feature>
<feature type="region of interest" description="Disordered" evidence="1">
    <location>
        <begin position="1"/>
        <end position="89"/>
    </location>
</feature>
<reference evidence="2 3" key="1">
    <citation type="submission" date="2019-04" db="EMBL/GenBank/DDBJ databases">
        <title>Friends and foes A comparative genomics study of 23 Aspergillus species from section Flavi.</title>
        <authorList>
            <consortium name="DOE Joint Genome Institute"/>
            <person name="Kjaerbolling I."/>
            <person name="Vesth T."/>
            <person name="Frisvad J.C."/>
            <person name="Nybo J.L."/>
            <person name="Theobald S."/>
            <person name="Kildgaard S."/>
            <person name="Isbrandt T."/>
            <person name="Kuo A."/>
            <person name="Sato A."/>
            <person name="Lyhne E.K."/>
            <person name="Kogle M.E."/>
            <person name="Wiebenga A."/>
            <person name="Kun R.S."/>
            <person name="Lubbers R.J."/>
            <person name="Makela M.R."/>
            <person name="Barry K."/>
            <person name="Chovatia M."/>
            <person name="Clum A."/>
            <person name="Daum C."/>
            <person name="Haridas S."/>
            <person name="He G."/>
            <person name="LaButti K."/>
            <person name="Lipzen A."/>
            <person name="Mondo S."/>
            <person name="Riley R."/>
            <person name="Salamov A."/>
            <person name="Simmons B.A."/>
            <person name="Magnuson J.K."/>
            <person name="Henrissat B."/>
            <person name="Mortensen U.H."/>
            <person name="Larsen T.O."/>
            <person name="Devries R.P."/>
            <person name="Grigoriev I.V."/>
            <person name="Machida M."/>
            <person name="Baker S.E."/>
            <person name="Andersen M.R."/>
        </authorList>
    </citation>
    <scope>NUCLEOTIDE SEQUENCE [LARGE SCALE GENOMIC DNA]</scope>
    <source>
        <strain evidence="2 3">CBS 151.66</strain>
    </source>
</reference>
<accession>A0A5N5WXL0</accession>
<protein>
    <submittedName>
        <fullName evidence="2">Uncharacterized protein</fullName>
    </submittedName>
</protein>
<evidence type="ECO:0000313" key="3">
    <source>
        <dbReference type="Proteomes" id="UP000326565"/>
    </source>
</evidence>
<feature type="compositionally biased region" description="Basic and acidic residues" evidence="1">
    <location>
        <begin position="1"/>
        <end position="24"/>
    </location>
</feature>
<feature type="compositionally biased region" description="Gly residues" evidence="1">
    <location>
        <begin position="40"/>
        <end position="50"/>
    </location>
</feature>
<dbReference type="AlphaFoldDB" id="A0A5N5WXL0"/>
<dbReference type="Proteomes" id="UP000326565">
    <property type="component" value="Unassembled WGS sequence"/>
</dbReference>
<dbReference type="OrthoDB" id="5279375at2759"/>
<gene>
    <name evidence="2" type="ORF">BDV29DRAFT_158510</name>
</gene>
<dbReference type="EMBL" id="ML732246">
    <property type="protein sequence ID" value="KAB8072487.1"/>
    <property type="molecule type" value="Genomic_DNA"/>
</dbReference>
<organism evidence="2 3">
    <name type="scientific">Aspergillus leporis</name>
    <dbReference type="NCBI Taxonomy" id="41062"/>
    <lineage>
        <taxon>Eukaryota</taxon>
        <taxon>Fungi</taxon>
        <taxon>Dikarya</taxon>
        <taxon>Ascomycota</taxon>
        <taxon>Pezizomycotina</taxon>
        <taxon>Eurotiomycetes</taxon>
        <taxon>Eurotiomycetidae</taxon>
        <taxon>Eurotiales</taxon>
        <taxon>Aspergillaceae</taxon>
        <taxon>Aspergillus</taxon>
        <taxon>Aspergillus subgen. Circumdati</taxon>
    </lineage>
</organism>